<dbReference type="Proteomes" id="UP000198850">
    <property type="component" value="Unassembled WGS sequence"/>
</dbReference>
<proteinExistence type="predicted"/>
<dbReference type="AlphaFoldDB" id="A0A1H4HDX4"/>
<accession>A0A1H4HDX4</accession>
<sequence>MVISSRLSDFDYFFLIFDYNEPGVITIKTRKAIFP</sequence>
<keyword evidence="2" id="KW-1185">Reference proteome</keyword>
<organism evidence="1 2">
    <name type="scientific">Pedobacter hartonius</name>
    <dbReference type="NCBI Taxonomy" id="425514"/>
    <lineage>
        <taxon>Bacteria</taxon>
        <taxon>Pseudomonadati</taxon>
        <taxon>Bacteroidota</taxon>
        <taxon>Sphingobacteriia</taxon>
        <taxon>Sphingobacteriales</taxon>
        <taxon>Sphingobacteriaceae</taxon>
        <taxon>Pedobacter</taxon>
    </lineage>
</organism>
<dbReference type="EMBL" id="FNRA01000016">
    <property type="protein sequence ID" value="SEB20037.1"/>
    <property type="molecule type" value="Genomic_DNA"/>
</dbReference>
<evidence type="ECO:0000313" key="1">
    <source>
        <dbReference type="EMBL" id="SEB20037.1"/>
    </source>
</evidence>
<reference evidence="1 2" key="1">
    <citation type="submission" date="2016-10" db="EMBL/GenBank/DDBJ databases">
        <authorList>
            <person name="de Groot N.N."/>
        </authorList>
    </citation>
    <scope>NUCLEOTIDE SEQUENCE [LARGE SCALE GENOMIC DNA]</scope>
    <source>
        <strain evidence="1 2">DSM 19033</strain>
    </source>
</reference>
<gene>
    <name evidence="1" type="ORF">SAMN05443550_11633</name>
</gene>
<evidence type="ECO:0000313" key="2">
    <source>
        <dbReference type="Proteomes" id="UP000198850"/>
    </source>
</evidence>
<protein>
    <submittedName>
        <fullName evidence="1">Uncharacterized protein</fullName>
    </submittedName>
</protein>
<dbReference type="STRING" id="425514.SAMN05443550_11633"/>
<name>A0A1H4HDX4_9SPHI</name>